<name>X1TSD0_9ZZZZ</name>
<proteinExistence type="predicted"/>
<dbReference type="AlphaFoldDB" id="X1TSD0"/>
<feature type="compositionally biased region" description="Basic and acidic residues" evidence="1">
    <location>
        <begin position="7"/>
        <end position="20"/>
    </location>
</feature>
<comment type="caution">
    <text evidence="3">The sequence shown here is derived from an EMBL/GenBank/DDBJ whole genome shotgun (WGS) entry which is preliminary data.</text>
</comment>
<evidence type="ECO:0000256" key="1">
    <source>
        <dbReference type="SAM" id="MobiDB-lite"/>
    </source>
</evidence>
<evidence type="ECO:0000313" key="3">
    <source>
        <dbReference type="EMBL" id="GAJ08164.1"/>
    </source>
</evidence>
<gene>
    <name evidence="3" type="ORF">S12H4_45309</name>
</gene>
<accession>X1TSD0</accession>
<dbReference type="Pfam" id="PF07508">
    <property type="entry name" value="Recombinase"/>
    <property type="match status" value="1"/>
</dbReference>
<feature type="domain" description="Recombinase" evidence="2">
    <location>
        <begin position="62"/>
        <end position="115"/>
    </location>
</feature>
<dbReference type="GO" id="GO:0000150">
    <property type="term" value="F:DNA strand exchange activity"/>
    <property type="evidence" value="ECO:0007669"/>
    <property type="project" value="InterPro"/>
</dbReference>
<protein>
    <recommendedName>
        <fullName evidence="2">Recombinase domain-containing protein</fullName>
    </recommendedName>
</protein>
<dbReference type="InterPro" id="IPR011109">
    <property type="entry name" value="DNA_bind_recombinase_dom"/>
</dbReference>
<feature type="region of interest" description="Disordered" evidence="1">
    <location>
        <begin position="1"/>
        <end position="20"/>
    </location>
</feature>
<dbReference type="GO" id="GO:0003677">
    <property type="term" value="F:DNA binding"/>
    <property type="evidence" value="ECO:0007669"/>
    <property type="project" value="InterPro"/>
</dbReference>
<organism evidence="3">
    <name type="scientific">marine sediment metagenome</name>
    <dbReference type="NCBI Taxonomy" id="412755"/>
    <lineage>
        <taxon>unclassified sequences</taxon>
        <taxon>metagenomes</taxon>
        <taxon>ecological metagenomes</taxon>
    </lineage>
</organism>
<reference evidence="3" key="1">
    <citation type="journal article" date="2014" name="Front. Microbiol.">
        <title>High frequency of phylogenetically diverse reductive dehalogenase-homologous genes in deep subseafloor sedimentary metagenomes.</title>
        <authorList>
            <person name="Kawai M."/>
            <person name="Futagami T."/>
            <person name="Toyoda A."/>
            <person name="Takaki Y."/>
            <person name="Nishi S."/>
            <person name="Hori S."/>
            <person name="Arai W."/>
            <person name="Tsubouchi T."/>
            <person name="Morono Y."/>
            <person name="Uchiyama I."/>
            <person name="Ito T."/>
            <person name="Fujiyama A."/>
            <person name="Inagaki F."/>
            <person name="Takami H."/>
        </authorList>
    </citation>
    <scope>NUCLEOTIDE SEQUENCE</scope>
    <source>
        <strain evidence="3">Expedition CK06-06</strain>
    </source>
</reference>
<sequence>MAEDENEVRSDRTDAGNQFKRENCEKTSHAVFGWSEYDTGVMNITQGREVGNLIKMEPCWHELAVIEWVQENAADKKKGLSYAAMARKLNHIGIKTATERDWTASSVGSLVRRPAKMHEQLHQFEDERPKRMISYPFRTFKPARRV</sequence>
<evidence type="ECO:0000259" key="2">
    <source>
        <dbReference type="Pfam" id="PF07508"/>
    </source>
</evidence>
<dbReference type="EMBL" id="BARW01028004">
    <property type="protein sequence ID" value="GAJ08164.1"/>
    <property type="molecule type" value="Genomic_DNA"/>
</dbReference>